<dbReference type="AlphaFoldDB" id="A0AA38TJG3"/>
<comment type="caution">
    <text evidence="2">The sequence shown here is derived from an EMBL/GenBank/DDBJ whole genome shotgun (WGS) entry which is preliminary data.</text>
</comment>
<dbReference type="InterPro" id="IPR044816">
    <property type="entry name" value="BURP"/>
</dbReference>
<proteinExistence type="predicted"/>
<gene>
    <name evidence="2" type="ORF">OSB04_010494</name>
</gene>
<dbReference type="Pfam" id="PF03181">
    <property type="entry name" value="BURP"/>
    <property type="match status" value="1"/>
</dbReference>
<evidence type="ECO:0000259" key="1">
    <source>
        <dbReference type="PROSITE" id="PS51277"/>
    </source>
</evidence>
<keyword evidence="3" id="KW-1185">Reference proteome</keyword>
<reference evidence="2" key="1">
    <citation type="submission" date="2023-03" db="EMBL/GenBank/DDBJ databases">
        <title>Chromosome-scale reference genome and RAD-based genetic map of yellow starthistle (Centaurea solstitialis) reveal putative structural variation and QTLs associated with invader traits.</title>
        <authorList>
            <person name="Reatini B."/>
            <person name="Cang F.A."/>
            <person name="Jiang Q."/>
            <person name="Mckibben M.T.W."/>
            <person name="Barker M.S."/>
            <person name="Rieseberg L.H."/>
            <person name="Dlugosch K.M."/>
        </authorList>
    </citation>
    <scope>NUCLEOTIDE SEQUENCE</scope>
    <source>
        <strain evidence="2">CAN-66</strain>
        <tissue evidence="2">Leaf</tissue>
    </source>
</reference>
<dbReference type="Proteomes" id="UP001172457">
    <property type="component" value="Chromosome 3"/>
</dbReference>
<dbReference type="PANTHER" id="PTHR31236:SF46">
    <property type="entry name" value="BURP DOMAIN-CONTAINING PROTEIN"/>
    <property type="match status" value="1"/>
</dbReference>
<dbReference type="SMART" id="SM01045">
    <property type="entry name" value="BURP"/>
    <property type="match status" value="1"/>
</dbReference>
<evidence type="ECO:0000313" key="2">
    <source>
        <dbReference type="EMBL" id="KAJ9555880.1"/>
    </source>
</evidence>
<dbReference type="EMBL" id="JARYMX010000003">
    <property type="protein sequence ID" value="KAJ9555880.1"/>
    <property type="molecule type" value="Genomic_DNA"/>
</dbReference>
<feature type="domain" description="BURP" evidence="1">
    <location>
        <begin position="78"/>
        <end position="292"/>
    </location>
</feature>
<evidence type="ECO:0000313" key="3">
    <source>
        <dbReference type="Proteomes" id="UP001172457"/>
    </source>
</evidence>
<dbReference type="PROSITE" id="PS51277">
    <property type="entry name" value="BURP"/>
    <property type="match status" value="1"/>
</dbReference>
<accession>A0AA38TJG3</accession>
<dbReference type="InterPro" id="IPR004873">
    <property type="entry name" value="BURP_dom"/>
</dbReference>
<protein>
    <recommendedName>
        <fullName evidence="1">BURP domain-containing protein</fullName>
    </recommendedName>
</protein>
<name>A0AA38TJG3_9ASTR</name>
<sequence>MSMIVSHAAAAPETYWKSVLPNAPMPKSLTQLLNNDKSMDILAKDTTKVGRRGSTNPFYYLYAATDDQLQDDPNLTLFFLENDLQRGKEMNLHFTKTTGPSSTFLPRRVADTITFSSKKLPELYARLAIKPDMVESQSMKQTISECEDKGMEGEEKYCATSLEAMLDFSTSKLGNEVKAISTEVKYTREMTTPLHKYTIKGVKKLADRAVVCHKLNYPYAVFYCHKTDTTALVYAVSLVGEDSTKAKAVAICHTDTTKWNPKHLAFRVLKVKPGTTSVCHFLPEDHIVWVPNYVYPHGFYRVFK</sequence>
<dbReference type="PANTHER" id="PTHR31236">
    <property type="entry name" value="BURP DOMAIN PROTEIN USPL1-LIKE"/>
    <property type="match status" value="1"/>
</dbReference>
<organism evidence="2 3">
    <name type="scientific">Centaurea solstitialis</name>
    <name type="common">yellow star-thistle</name>
    <dbReference type="NCBI Taxonomy" id="347529"/>
    <lineage>
        <taxon>Eukaryota</taxon>
        <taxon>Viridiplantae</taxon>
        <taxon>Streptophyta</taxon>
        <taxon>Embryophyta</taxon>
        <taxon>Tracheophyta</taxon>
        <taxon>Spermatophyta</taxon>
        <taxon>Magnoliopsida</taxon>
        <taxon>eudicotyledons</taxon>
        <taxon>Gunneridae</taxon>
        <taxon>Pentapetalae</taxon>
        <taxon>asterids</taxon>
        <taxon>campanulids</taxon>
        <taxon>Asterales</taxon>
        <taxon>Asteraceae</taxon>
        <taxon>Carduoideae</taxon>
        <taxon>Cardueae</taxon>
        <taxon>Centaureinae</taxon>
        <taxon>Centaurea</taxon>
    </lineage>
</organism>